<dbReference type="InterPro" id="IPR000792">
    <property type="entry name" value="Tscrpt_reg_LuxR_C"/>
</dbReference>
<gene>
    <name evidence="2" type="ORF">SAMN02745157_1415</name>
</gene>
<dbReference type="PANTHER" id="PTHR45566:SF1">
    <property type="entry name" value="HTH-TYPE TRANSCRIPTIONAL REGULATOR YHJB-RELATED"/>
    <property type="match status" value="1"/>
</dbReference>
<evidence type="ECO:0000259" key="1">
    <source>
        <dbReference type="PROSITE" id="PS50043"/>
    </source>
</evidence>
<dbReference type="STRING" id="1122133.SAMN02745157_1415"/>
<dbReference type="InterPro" id="IPR051015">
    <property type="entry name" value="EvgA-like"/>
</dbReference>
<evidence type="ECO:0000313" key="3">
    <source>
        <dbReference type="Proteomes" id="UP000184485"/>
    </source>
</evidence>
<dbReference type="SUPFAM" id="SSF46894">
    <property type="entry name" value="C-terminal effector domain of the bipartite response regulators"/>
    <property type="match status" value="1"/>
</dbReference>
<dbReference type="EMBL" id="FQUP01000001">
    <property type="protein sequence ID" value="SHF00384.1"/>
    <property type="molecule type" value="Genomic_DNA"/>
</dbReference>
<dbReference type="Gene3D" id="3.40.50.2300">
    <property type="match status" value="1"/>
</dbReference>
<sequence>MLMNRHNSVPHKMSLIEALPENVIDSGRDGNNLSEGFDIKDSIAIIDENAFARDCLARCLCDIESDCAILTFADVDEWQRFDRGAGSSIVLLCAVGLSATENVLHRDLARMKMIDPQARFVIMSDSENPDQMLDAIEHGASGYIPSSIHLDVAVKAIRLVRAGGVFIPASALLKSRTAADQVASRKEGERSLFTARQAEVVKALRRGQPNKLIAYELNMGECTVKVHIRNIMKKLNARNRTEVAFMTNGMFLPEGDSPR</sequence>
<keyword evidence="2" id="KW-0238">DNA-binding</keyword>
<dbReference type="InterPro" id="IPR016032">
    <property type="entry name" value="Sig_transdc_resp-reg_C-effctor"/>
</dbReference>
<dbReference type="SUPFAM" id="SSF52172">
    <property type="entry name" value="CheY-like"/>
    <property type="match status" value="1"/>
</dbReference>
<dbReference type="OrthoDB" id="7272316at2"/>
<dbReference type="InterPro" id="IPR011006">
    <property type="entry name" value="CheY-like_superfamily"/>
</dbReference>
<dbReference type="AlphaFoldDB" id="A0A1M4Y3J2"/>
<dbReference type="PANTHER" id="PTHR45566">
    <property type="entry name" value="HTH-TYPE TRANSCRIPTIONAL REGULATOR YHJB-RELATED"/>
    <property type="match status" value="1"/>
</dbReference>
<feature type="domain" description="HTH luxR-type" evidence="1">
    <location>
        <begin position="186"/>
        <end position="251"/>
    </location>
</feature>
<dbReference type="PRINTS" id="PR00038">
    <property type="entry name" value="HTHLUXR"/>
</dbReference>
<organism evidence="2 3">
    <name type="scientific">Kaistia soli DSM 19436</name>
    <dbReference type="NCBI Taxonomy" id="1122133"/>
    <lineage>
        <taxon>Bacteria</taxon>
        <taxon>Pseudomonadati</taxon>
        <taxon>Pseudomonadota</taxon>
        <taxon>Alphaproteobacteria</taxon>
        <taxon>Hyphomicrobiales</taxon>
        <taxon>Kaistiaceae</taxon>
        <taxon>Kaistia</taxon>
    </lineage>
</organism>
<dbReference type="PROSITE" id="PS50043">
    <property type="entry name" value="HTH_LUXR_2"/>
    <property type="match status" value="1"/>
</dbReference>
<dbReference type="PROSITE" id="PS00622">
    <property type="entry name" value="HTH_LUXR_1"/>
    <property type="match status" value="1"/>
</dbReference>
<evidence type="ECO:0000313" key="2">
    <source>
        <dbReference type="EMBL" id="SHF00384.1"/>
    </source>
</evidence>
<name>A0A1M4Y3J2_9HYPH</name>
<dbReference type="CDD" id="cd06170">
    <property type="entry name" value="LuxR_C_like"/>
    <property type="match status" value="1"/>
</dbReference>
<dbReference type="Pfam" id="PF00196">
    <property type="entry name" value="GerE"/>
    <property type="match status" value="1"/>
</dbReference>
<accession>A0A1M4Y3J2</accession>
<dbReference type="Proteomes" id="UP000184485">
    <property type="component" value="Unassembled WGS sequence"/>
</dbReference>
<dbReference type="GO" id="GO:0006355">
    <property type="term" value="P:regulation of DNA-templated transcription"/>
    <property type="evidence" value="ECO:0007669"/>
    <property type="project" value="InterPro"/>
</dbReference>
<reference evidence="2 3" key="1">
    <citation type="submission" date="2016-11" db="EMBL/GenBank/DDBJ databases">
        <authorList>
            <person name="Jaros S."/>
            <person name="Januszkiewicz K."/>
            <person name="Wedrychowicz H."/>
        </authorList>
    </citation>
    <scope>NUCLEOTIDE SEQUENCE [LARGE SCALE GENOMIC DNA]</scope>
    <source>
        <strain evidence="2 3">DSM 19436</strain>
    </source>
</reference>
<keyword evidence="3" id="KW-1185">Reference proteome</keyword>
<protein>
    <submittedName>
        <fullName evidence="2">DNA-binding response regulator, NarL/FixJ family, contains REC and HTH domains</fullName>
    </submittedName>
</protein>
<dbReference type="GO" id="GO:0003677">
    <property type="term" value="F:DNA binding"/>
    <property type="evidence" value="ECO:0007669"/>
    <property type="project" value="UniProtKB-KW"/>
</dbReference>
<dbReference type="SMART" id="SM00421">
    <property type="entry name" value="HTH_LUXR"/>
    <property type="match status" value="1"/>
</dbReference>
<proteinExistence type="predicted"/>